<keyword evidence="3 6" id="KW-0812">Transmembrane</keyword>
<evidence type="ECO:0000313" key="7">
    <source>
        <dbReference type="EMBL" id="SOC78942.1"/>
    </source>
</evidence>
<dbReference type="Gene3D" id="1.20.58.220">
    <property type="entry name" value="Phosphate transport system protein phou homolog 2, domain 2"/>
    <property type="match status" value="1"/>
</dbReference>
<evidence type="ECO:0000256" key="1">
    <source>
        <dbReference type="ARBA" id="ARBA00004141"/>
    </source>
</evidence>
<name>A0A285X0V3_9FLAO</name>
<dbReference type="Proteomes" id="UP000219193">
    <property type="component" value="Unassembled WGS sequence"/>
</dbReference>
<dbReference type="OrthoDB" id="1110016at2"/>
<feature type="transmembrane region" description="Helical" evidence="6">
    <location>
        <begin position="317"/>
        <end position="335"/>
    </location>
</feature>
<reference evidence="8" key="1">
    <citation type="submission" date="2017-09" db="EMBL/GenBank/DDBJ databases">
        <authorList>
            <person name="Varghese N."/>
            <person name="Submissions S."/>
        </authorList>
    </citation>
    <scope>NUCLEOTIDE SEQUENCE [LARGE SCALE GENOMIC DNA]</scope>
    <source>
        <strain evidence="8">CGMCC 1.12641</strain>
    </source>
</reference>
<feature type="transmembrane region" description="Helical" evidence="6">
    <location>
        <begin position="413"/>
        <end position="433"/>
    </location>
</feature>
<feature type="transmembrane region" description="Helical" evidence="6">
    <location>
        <begin position="84"/>
        <end position="102"/>
    </location>
</feature>
<dbReference type="InterPro" id="IPR001204">
    <property type="entry name" value="Phos_transporter"/>
</dbReference>
<dbReference type="GO" id="GO:0016020">
    <property type="term" value="C:membrane"/>
    <property type="evidence" value="ECO:0007669"/>
    <property type="project" value="UniProtKB-SubCell"/>
</dbReference>
<evidence type="ECO:0000256" key="2">
    <source>
        <dbReference type="ARBA" id="ARBA00022448"/>
    </source>
</evidence>
<accession>A0A285X0V3</accession>
<feature type="transmembrane region" description="Helical" evidence="6">
    <location>
        <begin position="186"/>
        <end position="207"/>
    </location>
</feature>
<evidence type="ECO:0000256" key="5">
    <source>
        <dbReference type="ARBA" id="ARBA00023136"/>
    </source>
</evidence>
<keyword evidence="8" id="KW-1185">Reference proteome</keyword>
<dbReference type="PANTHER" id="PTHR11101:SF16">
    <property type="entry name" value="PHOSPHATE TRANSPORTER"/>
    <property type="match status" value="1"/>
</dbReference>
<gene>
    <name evidence="7" type="ORF">SAMN06296241_0462</name>
</gene>
<dbReference type="GO" id="GO:0035435">
    <property type="term" value="P:phosphate ion transmembrane transport"/>
    <property type="evidence" value="ECO:0007669"/>
    <property type="project" value="TreeGrafter"/>
</dbReference>
<feature type="transmembrane region" description="Helical" evidence="6">
    <location>
        <begin position="114"/>
        <end position="132"/>
    </location>
</feature>
<feature type="transmembrane region" description="Helical" evidence="6">
    <location>
        <begin position="469"/>
        <end position="487"/>
    </location>
</feature>
<dbReference type="PANTHER" id="PTHR11101">
    <property type="entry name" value="PHOSPHATE TRANSPORTER"/>
    <property type="match status" value="1"/>
</dbReference>
<organism evidence="7 8">
    <name type="scientific">Salinimicrobium sediminis</name>
    <dbReference type="NCBI Taxonomy" id="1343891"/>
    <lineage>
        <taxon>Bacteria</taxon>
        <taxon>Pseudomonadati</taxon>
        <taxon>Bacteroidota</taxon>
        <taxon>Flavobacteriia</taxon>
        <taxon>Flavobacteriales</taxon>
        <taxon>Flavobacteriaceae</taxon>
        <taxon>Salinimicrobium</taxon>
    </lineage>
</organism>
<dbReference type="SUPFAM" id="SSF109755">
    <property type="entry name" value="PhoU-like"/>
    <property type="match status" value="1"/>
</dbReference>
<dbReference type="RefSeq" id="WP_097054722.1">
    <property type="nucleotide sequence ID" value="NZ_OCMF01000001.1"/>
</dbReference>
<comment type="subcellular location">
    <subcellularLocation>
        <location evidence="1 6">Membrane</location>
        <topology evidence="1 6">Multi-pass membrane protein</topology>
    </subcellularLocation>
</comment>
<dbReference type="EMBL" id="OCMF01000001">
    <property type="protein sequence ID" value="SOC78942.1"/>
    <property type="molecule type" value="Genomic_DNA"/>
</dbReference>
<keyword evidence="6" id="KW-0592">Phosphate transport</keyword>
<proteinExistence type="inferred from homology"/>
<sequence length="762" mass="85009">MEDIYILMLVALFALAITDLVVGVSNDAINFLSSAIGSRAFSMRKILIVASIGVAVGAIFSSGIMEVARKGIFLPGQFYFEEIMIIFMAVMITDVLLLDFFNSLGLPTSTTVSIVFELLGAAVSMAAIKIYKDSGDYGEILNYINTSKATEIIIGILMAVVIAFIIGAVVQYFSRLIFSFQYEQKIRYAGAVFGGVSLTAILYFILLKGLKSVTFIPESFLEYIEENTFIIIGAGLILFTIVSQLLMSLLKMNILKVIILIGTFSLALAFAGNDLVNFIGVPIAAWQSFVLWQDAYLTSGALPSEFLMSGLQGEVSTPPFLLLGAGAVMVITLWFSRKARNVVKTGVNLSRQGEVSERFDPNFISRGIVRYSVYMGNVLEAITPAVVSKKIDEKFQNQKSFTKDDEDTPAFDLVRASVNLVVAGILISIGTSLKLPLSTTYVTFMVAMGTSLADRAWDRESAVYRVAGVVNVVGGWFITALVAFSAAALFASIIYFGGIIAITILLGLAIFSIARSFVIHTRKEKEEALNKPFRRKELSTINDIVVESSKNISSIIGGVNKMYSKTVENLGYYDKSKLKKNKKAIKKLESEIDELKRNVFYFIKTIEENSLDSNRFYILILDYLQDMVQSIGYITRNSYNHVNNNHKNLKFNQIKDLKRVDEKIKKLFDEIEDIFEQQQFSRIENVLAGKQELFNEVSQLIEKQIKRIRTTESSPKNSELYFGLLLETRDLVTSTMNLLELYREFNIAVETTSFPKRELPVK</sequence>
<feature type="transmembrane region" description="Helical" evidence="6">
    <location>
        <begin position="227"/>
        <end position="247"/>
    </location>
</feature>
<feature type="transmembrane region" description="Helical" evidence="6">
    <location>
        <begin position="152"/>
        <end position="174"/>
    </location>
</feature>
<protein>
    <recommendedName>
        <fullName evidence="6">Phosphate transporter</fullName>
    </recommendedName>
</protein>
<feature type="transmembrane region" description="Helical" evidence="6">
    <location>
        <begin position="254"/>
        <end position="272"/>
    </location>
</feature>
<feature type="transmembrane region" description="Helical" evidence="6">
    <location>
        <begin position="6"/>
        <end position="25"/>
    </location>
</feature>
<feature type="transmembrane region" description="Helical" evidence="6">
    <location>
        <begin position="46"/>
        <end position="64"/>
    </location>
</feature>
<comment type="similarity">
    <text evidence="6">Belongs to the inorganic phosphate transporter (PiT) (TC 2.A.20) family.</text>
</comment>
<dbReference type="InterPro" id="IPR038078">
    <property type="entry name" value="PhoU-like_sf"/>
</dbReference>
<evidence type="ECO:0000313" key="8">
    <source>
        <dbReference type="Proteomes" id="UP000219193"/>
    </source>
</evidence>
<evidence type="ECO:0000256" key="3">
    <source>
        <dbReference type="ARBA" id="ARBA00022692"/>
    </source>
</evidence>
<keyword evidence="5 6" id="KW-0472">Membrane</keyword>
<dbReference type="Pfam" id="PF01384">
    <property type="entry name" value="PHO4"/>
    <property type="match status" value="1"/>
</dbReference>
<dbReference type="AlphaFoldDB" id="A0A285X0V3"/>
<keyword evidence="4 6" id="KW-1133">Transmembrane helix</keyword>
<keyword evidence="2 6" id="KW-0813">Transport</keyword>
<dbReference type="GO" id="GO:0005315">
    <property type="term" value="F:phosphate transmembrane transporter activity"/>
    <property type="evidence" value="ECO:0007669"/>
    <property type="project" value="InterPro"/>
</dbReference>
<evidence type="ECO:0000256" key="4">
    <source>
        <dbReference type="ARBA" id="ARBA00022989"/>
    </source>
</evidence>
<feature type="transmembrane region" description="Helical" evidence="6">
    <location>
        <begin position="493"/>
        <end position="514"/>
    </location>
</feature>
<evidence type="ECO:0000256" key="6">
    <source>
        <dbReference type="RuleBase" id="RU363058"/>
    </source>
</evidence>